<dbReference type="AlphaFoldDB" id="A0A5C4N8N7"/>
<dbReference type="EMBL" id="VDFV01000034">
    <property type="protein sequence ID" value="TNC66301.1"/>
    <property type="molecule type" value="Genomic_DNA"/>
</dbReference>
<dbReference type="InterPro" id="IPR018511">
    <property type="entry name" value="Hemolysin-typ_Ca-bd_CS"/>
</dbReference>
<dbReference type="InterPro" id="IPR011049">
    <property type="entry name" value="Serralysin-like_metalloprot_C"/>
</dbReference>
<dbReference type="PANTHER" id="PTHR38340">
    <property type="entry name" value="S-LAYER PROTEIN"/>
    <property type="match status" value="1"/>
</dbReference>
<evidence type="ECO:0000256" key="2">
    <source>
        <dbReference type="ARBA" id="ARBA00022525"/>
    </source>
</evidence>
<comment type="caution">
    <text evidence="3">The sequence shown here is derived from an EMBL/GenBank/DDBJ whole genome shotgun (WGS) entry which is preliminary data.</text>
</comment>
<dbReference type="GO" id="GO:0005576">
    <property type="term" value="C:extracellular region"/>
    <property type="evidence" value="ECO:0007669"/>
    <property type="project" value="UniProtKB-SubCell"/>
</dbReference>
<accession>A0A5C4N8N7</accession>
<keyword evidence="2" id="KW-0964">Secreted</keyword>
<dbReference type="Gene3D" id="2.150.10.10">
    <property type="entry name" value="Serralysin-like metalloprotease, C-terminal"/>
    <property type="match status" value="2"/>
</dbReference>
<organism evidence="3 4">
    <name type="scientific">Rubellimicrobium roseum</name>
    <dbReference type="NCBI Taxonomy" id="687525"/>
    <lineage>
        <taxon>Bacteria</taxon>
        <taxon>Pseudomonadati</taxon>
        <taxon>Pseudomonadota</taxon>
        <taxon>Alphaproteobacteria</taxon>
        <taxon>Rhodobacterales</taxon>
        <taxon>Roseobacteraceae</taxon>
        <taxon>Rubellimicrobium</taxon>
    </lineage>
</organism>
<keyword evidence="4" id="KW-1185">Reference proteome</keyword>
<dbReference type="Gene3D" id="2.60.40.3440">
    <property type="match status" value="2"/>
</dbReference>
<dbReference type="InterPro" id="IPR010221">
    <property type="entry name" value="VCBS_dom"/>
</dbReference>
<comment type="subcellular location">
    <subcellularLocation>
        <location evidence="1">Secreted</location>
    </subcellularLocation>
</comment>
<dbReference type="RefSeq" id="WP_139082888.1">
    <property type="nucleotide sequence ID" value="NZ_VDFV01000034.1"/>
</dbReference>
<dbReference type="NCBIfam" id="NF012211">
    <property type="entry name" value="tand_rpt_95"/>
    <property type="match status" value="3"/>
</dbReference>
<dbReference type="Pfam" id="PF17963">
    <property type="entry name" value="Big_9"/>
    <property type="match status" value="3"/>
</dbReference>
<dbReference type="PANTHER" id="PTHR38340:SF1">
    <property type="entry name" value="S-LAYER PROTEIN"/>
    <property type="match status" value="1"/>
</dbReference>
<reference evidence="3 4" key="1">
    <citation type="submission" date="2019-06" db="EMBL/GenBank/DDBJ databases">
        <authorList>
            <person name="Jiang L."/>
        </authorList>
    </citation>
    <scope>NUCLEOTIDE SEQUENCE [LARGE SCALE GENOMIC DNA]</scope>
    <source>
        <strain evidence="3 4">YIM 48858</strain>
    </source>
</reference>
<dbReference type="InterPro" id="IPR001343">
    <property type="entry name" value="Hemolysn_Ca-bd"/>
</dbReference>
<evidence type="ECO:0000313" key="3">
    <source>
        <dbReference type="EMBL" id="TNC66301.1"/>
    </source>
</evidence>
<sequence>DGTIQYTPKANYFGDDSFTYTLNGGATATVNVTVTPVNDAPVAVNGTKTGDEDTTISGSVSATDVENTSLTYSLVNNVDPAKGIVKLNSDGSYSFTPVKDFFGEVSFTYKANDGIADSNVATMTLTVNPVNDAPVAVNDSSAVDEDQTVILDVLSNDSDVDGDALTIVDAKATSGTVVVAPVEGKMYLSYTASSDAYDKLATGASLQDTITYKVSDGKGGFSTATATVKVTGVNDGVAIVGTNQADTINGLLTSTGKDRDETIEGLNANDALSGKGGADRLIGGNGDDKLFGDTGWDELYGDNGNDFLDGGLGLDFLDGGLGDDRLTGGADADTFHFTKANGNDTITDFQVGLDKLQFATGVSIKGRSLVDTDGNGSMDATRLLLSTGTVTLNGVMEAEWGLLA</sequence>
<dbReference type="OrthoDB" id="9773411at2"/>
<proteinExistence type="predicted"/>
<dbReference type="PRINTS" id="PR00313">
    <property type="entry name" value="CABNDNGRPT"/>
</dbReference>
<dbReference type="Pfam" id="PF00353">
    <property type="entry name" value="HemolysinCabind"/>
    <property type="match status" value="2"/>
</dbReference>
<dbReference type="SUPFAM" id="SSF51120">
    <property type="entry name" value="beta-Roll"/>
    <property type="match status" value="1"/>
</dbReference>
<dbReference type="GO" id="GO:0005509">
    <property type="term" value="F:calcium ion binding"/>
    <property type="evidence" value="ECO:0007669"/>
    <property type="project" value="InterPro"/>
</dbReference>
<protein>
    <submittedName>
        <fullName evidence="3">Tandem-95 repeat protein</fullName>
    </submittedName>
</protein>
<dbReference type="NCBIfam" id="TIGR01965">
    <property type="entry name" value="VCBS_repeat"/>
    <property type="match status" value="1"/>
</dbReference>
<dbReference type="Proteomes" id="UP000305709">
    <property type="component" value="Unassembled WGS sequence"/>
</dbReference>
<name>A0A5C4N8N7_9RHOB</name>
<evidence type="ECO:0000256" key="1">
    <source>
        <dbReference type="ARBA" id="ARBA00004613"/>
    </source>
</evidence>
<evidence type="ECO:0000313" key="4">
    <source>
        <dbReference type="Proteomes" id="UP000305709"/>
    </source>
</evidence>
<feature type="non-terminal residue" evidence="3">
    <location>
        <position position="1"/>
    </location>
</feature>
<dbReference type="InterPro" id="IPR050557">
    <property type="entry name" value="RTX_toxin/Mannuronan_C5-epim"/>
</dbReference>
<gene>
    <name evidence="3" type="ORF">FHG71_16970</name>
</gene>
<dbReference type="PROSITE" id="PS00330">
    <property type="entry name" value="HEMOLYSIN_CALCIUM"/>
    <property type="match status" value="3"/>
</dbReference>